<dbReference type="OrthoDB" id="4965437at2"/>
<dbReference type="PANTHER" id="PTHR35530:SF1">
    <property type="entry name" value="2-HYDROXYMUCONATE TAUTOMERASE"/>
    <property type="match status" value="1"/>
</dbReference>
<evidence type="ECO:0000256" key="2">
    <source>
        <dbReference type="ARBA" id="ARBA00023235"/>
    </source>
</evidence>
<dbReference type="GO" id="GO:0016853">
    <property type="term" value="F:isomerase activity"/>
    <property type="evidence" value="ECO:0007669"/>
    <property type="project" value="UniProtKB-KW"/>
</dbReference>
<evidence type="ECO:0000259" key="3">
    <source>
        <dbReference type="Pfam" id="PF01361"/>
    </source>
</evidence>
<comment type="similarity">
    <text evidence="1">Belongs to the 4-oxalocrotonate tautomerase family.</text>
</comment>
<dbReference type="AlphaFoldDB" id="A0A7K0CM10"/>
<dbReference type="SUPFAM" id="SSF55331">
    <property type="entry name" value="Tautomerase/MIF"/>
    <property type="match status" value="1"/>
</dbReference>
<dbReference type="EMBL" id="WEGJ01000021">
    <property type="protein sequence ID" value="MQY14517.1"/>
    <property type="molecule type" value="Genomic_DNA"/>
</dbReference>
<proteinExistence type="inferred from homology"/>
<gene>
    <name evidence="4" type="ORF">SRB5_46850</name>
</gene>
<feature type="domain" description="4-oxalocrotonate tautomerase-like" evidence="3">
    <location>
        <begin position="2"/>
        <end position="60"/>
    </location>
</feature>
<dbReference type="InterPro" id="IPR004370">
    <property type="entry name" value="4-OT-like_dom"/>
</dbReference>
<dbReference type="Gene3D" id="3.30.429.10">
    <property type="entry name" value="Macrophage Migration Inhibitory Factor"/>
    <property type="match status" value="1"/>
</dbReference>
<accession>A0A7K0CM10</accession>
<keyword evidence="5" id="KW-1185">Reference proteome</keyword>
<dbReference type="RefSeq" id="WP_153455253.1">
    <property type="nucleotide sequence ID" value="NZ_WEGJ01000021.1"/>
</dbReference>
<comment type="caution">
    <text evidence="4">The sequence shown here is derived from an EMBL/GenBank/DDBJ whole genome shotgun (WGS) entry which is preliminary data.</text>
</comment>
<protein>
    <recommendedName>
        <fullName evidence="3">4-oxalocrotonate tautomerase-like domain-containing protein</fullName>
    </recommendedName>
</protein>
<evidence type="ECO:0000313" key="4">
    <source>
        <dbReference type="EMBL" id="MQY14517.1"/>
    </source>
</evidence>
<dbReference type="Proteomes" id="UP000466345">
    <property type="component" value="Unassembled WGS sequence"/>
</dbReference>
<name>A0A7K0CM10_9ACTN</name>
<evidence type="ECO:0000256" key="1">
    <source>
        <dbReference type="ARBA" id="ARBA00006723"/>
    </source>
</evidence>
<evidence type="ECO:0000313" key="5">
    <source>
        <dbReference type="Proteomes" id="UP000466345"/>
    </source>
</evidence>
<organism evidence="4 5">
    <name type="scientific">Streptomyces smaragdinus</name>
    <dbReference type="NCBI Taxonomy" id="2585196"/>
    <lineage>
        <taxon>Bacteria</taxon>
        <taxon>Bacillati</taxon>
        <taxon>Actinomycetota</taxon>
        <taxon>Actinomycetes</taxon>
        <taxon>Kitasatosporales</taxon>
        <taxon>Streptomycetaceae</taxon>
        <taxon>Streptomyces</taxon>
    </lineage>
</organism>
<reference evidence="4 5" key="1">
    <citation type="submission" date="2019-10" db="EMBL/GenBank/DDBJ databases">
        <title>Streptomyces smaragdinus sp. nov. and Streptomyces fabii sp. nov., isolated from the gut of fungus growing-termite Macrotermes natalensis.</title>
        <authorList>
            <person name="Schwitalla J."/>
            <person name="Benndorf R."/>
            <person name="Martin K."/>
            <person name="De Beer W."/>
            <person name="Kaster A.-K."/>
            <person name="Vollmers J."/>
            <person name="Poulsen M."/>
            <person name="Beemelmanns C."/>
        </authorList>
    </citation>
    <scope>NUCLEOTIDE SEQUENCE [LARGE SCALE GENOMIC DNA]</scope>
    <source>
        <strain evidence="4 5">RB5</strain>
    </source>
</reference>
<dbReference type="Pfam" id="PF01361">
    <property type="entry name" value="Tautomerase"/>
    <property type="match status" value="1"/>
</dbReference>
<keyword evidence="2" id="KW-0413">Isomerase</keyword>
<sequence length="73" mass="7823">MPLVEVTLAAGRDAATIRTLIDRVHHAVVDAVGAPPANIRVIVREVPPEHWAAGNETLAERYAARDRTGSGDE</sequence>
<dbReference type="InterPro" id="IPR014347">
    <property type="entry name" value="Tautomerase/MIF_sf"/>
</dbReference>
<dbReference type="PANTHER" id="PTHR35530">
    <property type="entry name" value="TAUTOMERASE-RELATED"/>
    <property type="match status" value="1"/>
</dbReference>